<evidence type="ECO:0008006" key="4">
    <source>
        <dbReference type="Google" id="ProtNLM"/>
    </source>
</evidence>
<name>A0A2H0UCW8_9BACT</name>
<reference evidence="3" key="1">
    <citation type="submission" date="2017-09" db="EMBL/GenBank/DDBJ databases">
        <title>Depth-based differentiation of microbial function through sediment-hosted aquifers and enrichment of novel symbionts in the deep terrestrial subsurface.</title>
        <authorList>
            <person name="Probst A.J."/>
            <person name="Ladd B."/>
            <person name="Jarett J.K."/>
            <person name="Geller-Mcgrath D.E."/>
            <person name="Sieber C.M.K."/>
            <person name="Emerson J.B."/>
            <person name="Anantharaman K."/>
            <person name="Thomas B.C."/>
            <person name="Malmstrom R."/>
            <person name="Stieglmeier M."/>
            <person name="Klingl A."/>
            <person name="Woyke T."/>
            <person name="Ryan C.M."/>
            <person name="Banfield J.F."/>
        </authorList>
    </citation>
    <scope>NUCLEOTIDE SEQUENCE [LARGE SCALE GENOMIC DNA]</scope>
</reference>
<dbReference type="InterPro" id="IPR043504">
    <property type="entry name" value="Peptidase_S1_PA_chymotrypsin"/>
</dbReference>
<feature type="transmembrane region" description="Helical" evidence="1">
    <location>
        <begin position="7"/>
        <end position="27"/>
    </location>
</feature>
<proteinExistence type="predicted"/>
<dbReference type="AlphaFoldDB" id="A0A2H0UCW8"/>
<keyword evidence="1" id="KW-0812">Transmembrane</keyword>
<dbReference type="Proteomes" id="UP000231192">
    <property type="component" value="Unassembled WGS sequence"/>
</dbReference>
<dbReference type="InterPro" id="IPR009003">
    <property type="entry name" value="Peptidase_S1_PA"/>
</dbReference>
<dbReference type="Pfam" id="PF13365">
    <property type="entry name" value="Trypsin_2"/>
    <property type="match status" value="1"/>
</dbReference>
<keyword evidence="1" id="KW-0472">Membrane</keyword>
<evidence type="ECO:0000256" key="1">
    <source>
        <dbReference type="SAM" id="Phobius"/>
    </source>
</evidence>
<evidence type="ECO:0000313" key="3">
    <source>
        <dbReference type="Proteomes" id="UP000231192"/>
    </source>
</evidence>
<protein>
    <recommendedName>
        <fullName evidence="4">Serine protease</fullName>
    </recommendedName>
</protein>
<comment type="caution">
    <text evidence="2">The sequence shown here is derived from an EMBL/GenBank/DDBJ whole genome shotgun (WGS) entry which is preliminary data.</text>
</comment>
<organism evidence="2 3">
    <name type="scientific">Candidatus Kaiserbacteria bacterium CG10_big_fil_rev_8_21_14_0_10_51_14</name>
    <dbReference type="NCBI Taxonomy" id="1974610"/>
    <lineage>
        <taxon>Bacteria</taxon>
        <taxon>Candidatus Kaiseribacteriota</taxon>
    </lineage>
</organism>
<keyword evidence="1" id="KW-1133">Transmembrane helix</keyword>
<evidence type="ECO:0000313" key="2">
    <source>
        <dbReference type="EMBL" id="PIR84210.1"/>
    </source>
</evidence>
<dbReference type="Gene3D" id="2.40.10.10">
    <property type="entry name" value="Trypsin-like serine proteases"/>
    <property type="match status" value="1"/>
</dbReference>
<dbReference type="EMBL" id="PFBK01000002">
    <property type="protein sequence ID" value="PIR84210.1"/>
    <property type="molecule type" value="Genomic_DNA"/>
</dbReference>
<gene>
    <name evidence="2" type="ORF">COU18_00460</name>
</gene>
<dbReference type="SUPFAM" id="SSF50494">
    <property type="entry name" value="Trypsin-like serine proteases"/>
    <property type="match status" value="1"/>
</dbReference>
<sequence length="395" mass="41828">MHSRLHSLFASVGALGILVGIFFLFLVSHETVTIPSVPAIELASTSTNAQTASAGVEVAAPVENSQETTTVAPAKTQQNEAKPEITERKSALPALETKKPAENEVVRIQNPYPFPPQPTALLNDSARAALVNILCTQSTTGAFAKSISGSGVIIDPRGVILTNAHVAQYVLLSQDPRINISCVVRTGAPATPRWVPEILFIPSVWVEAHANEINMTHPLGTGENDYGLLLITKSIDGSPLASLFSYLPVDTREAIGFQDDQVIVASYPTEFIGSAAAQFNLYPVTSITTVKQLLTFANNSVDLLSLGGVPGAQGGSSGGAAVNAWGFLIGLISTTSEGDTTATRDLRAITLSYINRDLAAQTQFDLATILKGDVFAEAQDFNTRVAPSLINLYLQ</sequence>
<accession>A0A2H0UCW8</accession>